<accession>A0ABQ4MUZ1</accession>
<evidence type="ECO:0000313" key="2">
    <source>
        <dbReference type="Proteomes" id="UP000681290"/>
    </source>
</evidence>
<protein>
    <recommendedName>
        <fullName evidence="3">Phage protein</fullName>
    </recommendedName>
</protein>
<organism evidence="1 2">
    <name type="scientific">Paenibacillus woosongensis</name>
    <dbReference type="NCBI Taxonomy" id="307580"/>
    <lineage>
        <taxon>Bacteria</taxon>
        <taxon>Bacillati</taxon>
        <taxon>Bacillota</taxon>
        <taxon>Bacilli</taxon>
        <taxon>Bacillales</taxon>
        <taxon>Paenibacillaceae</taxon>
        <taxon>Paenibacillus</taxon>
    </lineage>
</organism>
<gene>
    <name evidence="1" type="ORF">J15TS10_35500</name>
</gene>
<reference evidence="1 2" key="1">
    <citation type="submission" date="2021-03" db="EMBL/GenBank/DDBJ databases">
        <title>Antimicrobial resistance genes in bacteria isolated from Japanese honey, and their potential for conferring macrolide and lincosamide resistance in the American foulbrood pathogen Paenibacillus larvae.</title>
        <authorList>
            <person name="Okamoto M."/>
            <person name="Kumagai M."/>
            <person name="Kanamori H."/>
            <person name="Takamatsu D."/>
        </authorList>
    </citation>
    <scope>NUCLEOTIDE SEQUENCE [LARGE SCALE GENOMIC DNA]</scope>
    <source>
        <strain evidence="1 2">J15TS10</strain>
    </source>
</reference>
<evidence type="ECO:0000313" key="1">
    <source>
        <dbReference type="EMBL" id="GIP59736.1"/>
    </source>
</evidence>
<dbReference type="Proteomes" id="UP000681290">
    <property type="component" value="Unassembled WGS sequence"/>
</dbReference>
<keyword evidence="2" id="KW-1185">Reference proteome</keyword>
<sequence length="165" mass="19698">MTLDKYKKMTSEEFKNLTKKEFNEYLKLRSEDFPRHYRRIKEITIDTVLTPEQAIEIAKKYHQDHELDGTVNEQIENLFFDEAYTFKIDPEDRDNDDIRPAWRVTVDLQPNRFLFEDYTLIVSDRDKVVMGMLDSNGHPVSEGNEFTDEEVEYIMGDETLEDDEK</sequence>
<name>A0ABQ4MUZ1_9BACL</name>
<proteinExistence type="predicted"/>
<comment type="caution">
    <text evidence="1">The sequence shown here is derived from an EMBL/GenBank/DDBJ whole genome shotgun (WGS) entry which is preliminary data.</text>
</comment>
<dbReference type="RefSeq" id="WP_213592796.1">
    <property type="nucleotide sequence ID" value="NZ_BOSM01000006.1"/>
</dbReference>
<dbReference type="EMBL" id="BOSM01000006">
    <property type="protein sequence ID" value="GIP59736.1"/>
    <property type="molecule type" value="Genomic_DNA"/>
</dbReference>
<evidence type="ECO:0008006" key="3">
    <source>
        <dbReference type="Google" id="ProtNLM"/>
    </source>
</evidence>